<comment type="caution">
    <text evidence="3">The sequence shown here is derived from an EMBL/GenBank/DDBJ whole genome shotgun (WGS) entry which is preliminary data.</text>
</comment>
<proteinExistence type="predicted"/>
<feature type="region of interest" description="Disordered" evidence="1">
    <location>
        <begin position="340"/>
        <end position="393"/>
    </location>
</feature>
<evidence type="ECO:0000313" key="3">
    <source>
        <dbReference type="EMBL" id="KAL2813892.1"/>
    </source>
</evidence>
<sequence length="413" mass="44021">MRLPLIALGIVPIAVTAQECGSSFSLDAEDITSQEDLNALENECTILLSDYQITSDFAGPFVLPGIINASRIVGGSDGSGRSLDISSFEMPDLEFVDYLTLEQLDELETFSVPSLASAGSITLDVGSHIDIIDMPVLGETKALSLKGNLTDVSFGALHTVAYDLEVTNRRTTVPAETSMNVSFPALNSSDAIFIRGRASSVSLPELTSLAKPWQMTWESGSNFSLWGEAVALDLPKLATVEGSIAFEGNISSLLLPSLDLVLGNLTITAGDPLSIDIPELGYAEVIRLTGEIESVSLPGLVNWYELHVDSDLAIDCDAFMDEYDRVPQLRVVTCMSRGTIEDSDTTDDSTENSEEDDDPIAQDEDSAVESQDDTEDDQQNGDDTGSAPLNVKRSIGTTSATAFAVAGLAGLLF</sequence>
<dbReference type="EMBL" id="JBFXLT010000037">
    <property type="protein sequence ID" value="KAL2813892.1"/>
    <property type="molecule type" value="Genomic_DNA"/>
</dbReference>
<name>A0ABR4HEH8_9EURO</name>
<protein>
    <submittedName>
        <fullName evidence="3">Uncharacterized protein</fullName>
    </submittedName>
</protein>
<feature type="signal peptide" evidence="2">
    <location>
        <begin position="1"/>
        <end position="17"/>
    </location>
</feature>
<keyword evidence="2" id="KW-0732">Signal</keyword>
<organism evidence="3 4">
    <name type="scientific">Aspergillus granulosus</name>
    <dbReference type="NCBI Taxonomy" id="176169"/>
    <lineage>
        <taxon>Eukaryota</taxon>
        <taxon>Fungi</taxon>
        <taxon>Dikarya</taxon>
        <taxon>Ascomycota</taxon>
        <taxon>Pezizomycotina</taxon>
        <taxon>Eurotiomycetes</taxon>
        <taxon>Eurotiomycetidae</taxon>
        <taxon>Eurotiales</taxon>
        <taxon>Aspergillaceae</taxon>
        <taxon>Aspergillus</taxon>
        <taxon>Aspergillus subgen. Nidulantes</taxon>
    </lineage>
</organism>
<accession>A0ABR4HEH8</accession>
<dbReference type="Proteomes" id="UP001610334">
    <property type="component" value="Unassembled WGS sequence"/>
</dbReference>
<evidence type="ECO:0000313" key="4">
    <source>
        <dbReference type="Proteomes" id="UP001610334"/>
    </source>
</evidence>
<feature type="chain" id="PRO_5045595647" evidence="2">
    <location>
        <begin position="18"/>
        <end position="413"/>
    </location>
</feature>
<evidence type="ECO:0000256" key="2">
    <source>
        <dbReference type="SAM" id="SignalP"/>
    </source>
</evidence>
<feature type="compositionally biased region" description="Acidic residues" evidence="1">
    <location>
        <begin position="341"/>
        <end position="380"/>
    </location>
</feature>
<gene>
    <name evidence="3" type="ORF">BJX63DRAFT_431750</name>
</gene>
<evidence type="ECO:0000256" key="1">
    <source>
        <dbReference type="SAM" id="MobiDB-lite"/>
    </source>
</evidence>
<keyword evidence="4" id="KW-1185">Reference proteome</keyword>
<reference evidence="3 4" key="1">
    <citation type="submission" date="2024-07" db="EMBL/GenBank/DDBJ databases">
        <title>Section-level genome sequencing and comparative genomics of Aspergillus sections Usti and Cavernicolus.</title>
        <authorList>
            <consortium name="Lawrence Berkeley National Laboratory"/>
            <person name="Nybo J.L."/>
            <person name="Vesth T.C."/>
            <person name="Theobald S."/>
            <person name="Frisvad J.C."/>
            <person name="Larsen T.O."/>
            <person name="Kjaerboelling I."/>
            <person name="Rothschild-Mancinelli K."/>
            <person name="Lyhne E.K."/>
            <person name="Kogle M.E."/>
            <person name="Barry K."/>
            <person name="Clum A."/>
            <person name="Na H."/>
            <person name="Ledsgaard L."/>
            <person name="Lin J."/>
            <person name="Lipzen A."/>
            <person name="Kuo A."/>
            <person name="Riley R."/>
            <person name="Mondo S."/>
            <person name="Labutti K."/>
            <person name="Haridas S."/>
            <person name="Pangalinan J."/>
            <person name="Salamov A.A."/>
            <person name="Simmons B.A."/>
            <person name="Magnuson J.K."/>
            <person name="Chen J."/>
            <person name="Drula E."/>
            <person name="Henrissat B."/>
            <person name="Wiebenga A."/>
            <person name="Lubbers R.J."/>
            <person name="Gomes A.C."/>
            <person name="Makela M.R."/>
            <person name="Stajich J."/>
            <person name="Grigoriev I.V."/>
            <person name="Mortensen U.H."/>
            <person name="De Vries R.P."/>
            <person name="Baker S.E."/>
            <person name="Andersen M.R."/>
        </authorList>
    </citation>
    <scope>NUCLEOTIDE SEQUENCE [LARGE SCALE GENOMIC DNA]</scope>
    <source>
        <strain evidence="3 4">CBS 588.65</strain>
    </source>
</reference>